<dbReference type="AlphaFoldDB" id="A0A8S1VIK4"/>
<evidence type="ECO:0000313" key="2">
    <source>
        <dbReference type="Proteomes" id="UP000683925"/>
    </source>
</evidence>
<comment type="caution">
    <text evidence="1">The sequence shown here is derived from an EMBL/GenBank/DDBJ whole genome shotgun (WGS) entry which is preliminary data.</text>
</comment>
<name>A0A8S1VIK4_PAROT</name>
<proteinExistence type="predicted"/>
<dbReference type="EMBL" id="CAJJDP010000066">
    <property type="protein sequence ID" value="CAD8176561.1"/>
    <property type="molecule type" value="Genomic_DNA"/>
</dbReference>
<accession>A0A8S1VIK4</accession>
<reference evidence="1" key="1">
    <citation type="submission" date="2021-01" db="EMBL/GenBank/DDBJ databases">
        <authorList>
            <consortium name="Genoscope - CEA"/>
            <person name="William W."/>
        </authorList>
    </citation>
    <scope>NUCLEOTIDE SEQUENCE</scope>
</reference>
<organism evidence="1 2">
    <name type="scientific">Paramecium octaurelia</name>
    <dbReference type="NCBI Taxonomy" id="43137"/>
    <lineage>
        <taxon>Eukaryota</taxon>
        <taxon>Sar</taxon>
        <taxon>Alveolata</taxon>
        <taxon>Ciliophora</taxon>
        <taxon>Intramacronucleata</taxon>
        <taxon>Oligohymenophorea</taxon>
        <taxon>Peniculida</taxon>
        <taxon>Parameciidae</taxon>
        <taxon>Paramecium</taxon>
    </lineage>
</organism>
<keyword evidence="2" id="KW-1185">Reference proteome</keyword>
<sequence length="72" mass="8346">MIRIINIGVKNNLSFLNHKNCPGIQSNQKQILLVISVYNPKVEIQHLNLEKVVIRSIQYFEIIQSDRCINAQ</sequence>
<evidence type="ECO:0000313" key="1">
    <source>
        <dbReference type="EMBL" id="CAD8176561.1"/>
    </source>
</evidence>
<gene>
    <name evidence="1" type="ORF">POCTA_138.1.T0670153</name>
</gene>
<protein>
    <submittedName>
        <fullName evidence="1">Uncharacterized protein</fullName>
    </submittedName>
</protein>
<dbReference type="Proteomes" id="UP000683925">
    <property type="component" value="Unassembled WGS sequence"/>
</dbReference>